<dbReference type="Proteomes" id="UP000308600">
    <property type="component" value="Unassembled WGS sequence"/>
</dbReference>
<protein>
    <submittedName>
        <fullName evidence="1">Uncharacterized protein</fullName>
    </submittedName>
</protein>
<name>A0ACD3BEZ3_9AGAR</name>
<evidence type="ECO:0000313" key="1">
    <source>
        <dbReference type="EMBL" id="TFK76608.1"/>
    </source>
</evidence>
<organism evidence="1 2">
    <name type="scientific">Pluteus cervinus</name>
    <dbReference type="NCBI Taxonomy" id="181527"/>
    <lineage>
        <taxon>Eukaryota</taxon>
        <taxon>Fungi</taxon>
        <taxon>Dikarya</taxon>
        <taxon>Basidiomycota</taxon>
        <taxon>Agaricomycotina</taxon>
        <taxon>Agaricomycetes</taxon>
        <taxon>Agaricomycetidae</taxon>
        <taxon>Agaricales</taxon>
        <taxon>Pluteineae</taxon>
        <taxon>Pluteaceae</taxon>
        <taxon>Pluteus</taxon>
    </lineage>
</organism>
<gene>
    <name evidence="1" type="ORF">BDN72DRAFT_890439</name>
</gene>
<dbReference type="EMBL" id="ML208259">
    <property type="protein sequence ID" value="TFK76608.1"/>
    <property type="molecule type" value="Genomic_DNA"/>
</dbReference>
<sequence length="210" mass="23431">MSAVRSLVSYDDITLPFEQTPSSLPPRSNKKRKTSKQKGSNNLRLEQRKNSTGASRELTHEEIWDDRALVEAWDAAAEEYETLNGPEKDWKNEPVSKSPLWYSVPGKADAPPVADLADSDEDARDSQPLDFSSFIPTHNPSLKLSDASTSFADERTPVTAQDEAFRRALDAMYWAGYWTAVYHHTNSKSDPHIEAGDDNEPVNGSVLAQH</sequence>
<evidence type="ECO:0000313" key="2">
    <source>
        <dbReference type="Proteomes" id="UP000308600"/>
    </source>
</evidence>
<keyword evidence="2" id="KW-1185">Reference proteome</keyword>
<accession>A0ACD3BEZ3</accession>
<proteinExistence type="predicted"/>
<reference evidence="1 2" key="1">
    <citation type="journal article" date="2019" name="Nat. Ecol. Evol.">
        <title>Megaphylogeny resolves global patterns of mushroom evolution.</title>
        <authorList>
            <person name="Varga T."/>
            <person name="Krizsan K."/>
            <person name="Foldi C."/>
            <person name="Dima B."/>
            <person name="Sanchez-Garcia M."/>
            <person name="Sanchez-Ramirez S."/>
            <person name="Szollosi G.J."/>
            <person name="Szarkandi J.G."/>
            <person name="Papp V."/>
            <person name="Albert L."/>
            <person name="Andreopoulos W."/>
            <person name="Angelini C."/>
            <person name="Antonin V."/>
            <person name="Barry K.W."/>
            <person name="Bougher N.L."/>
            <person name="Buchanan P."/>
            <person name="Buyck B."/>
            <person name="Bense V."/>
            <person name="Catcheside P."/>
            <person name="Chovatia M."/>
            <person name="Cooper J."/>
            <person name="Damon W."/>
            <person name="Desjardin D."/>
            <person name="Finy P."/>
            <person name="Geml J."/>
            <person name="Haridas S."/>
            <person name="Hughes K."/>
            <person name="Justo A."/>
            <person name="Karasinski D."/>
            <person name="Kautmanova I."/>
            <person name="Kiss B."/>
            <person name="Kocsube S."/>
            <person name="Kotiranta H."/>
            <person name="LaButti K.M."/>
            <person name="Lechner B.E."/>
            <person name="Liimatainen K."/>
            <person name="Lipzen A."/>
            <person name="Lukacs Z."/>
            <person name="Mihaltcheva S."/>
            <person name="Morgado L.N."/>
            <person name="Niskanen T."/>
            <person name="Noordeloos M.E."/>
            <person name="Ohm R.A."/>
            <person name="Ortiz-Santana B."/>
            <person name="Ovrebo C."/>
            <person name="Racz N."/>
            <person name="Riley R."/>
            <person name="Savchenko A."/>
            <person name="Shiryaev A."/>
            <person name="Soop K."/>
            <person name="Spirin V."/>
            <person name="Szebenyi C."/>
            <person name="Tomsovsky M."/>
            <person name="Tulloss R.E."/>
            <person name="Uehling J."/>
            <person name="Grigoriev I.V."/>
            <person name="Vagvolgyi C."/>
            <person name="Papp T."/>
            <person name="Martin F.M."/>
            <person name="Miettinen O."/>
            <person name="Hibbett D.S."/>
            <person name="Nagy L.G."/>
        </authorList>
    </citation>
    <scope>NUCLEOTIDE SEQUENCE [LARGE SCALE GENOMIC DNA]</scope>
    <source>
        <strain evidence="1 2">NL-1719</strain>
    </source>
</reference>